<dbReference type="Proteomes" id="UP001448207">
    <property type="component" value="Unassembled WGS sequence"/>
</dbReference>
<organism evidence="6 7">
    <name type="scientific">Phycomyces blakesleeanus</name>
    <dbReference type="NCBI Taxonomy" id="4837"/>
    <lineage>
        <taxon>Eukaryota</taxon>
        <taxon>Fungi</taxon>
        <taxon>Fungi incertae sedis</taxon>
        <taxon>Mucoromycota</taxon>
        <taxon>Mucoromycotina</taxon>
        <taxon>Mucoromycetes</taxon>
        <taxon>Mucorales</taxon>
        <taxon>Phycomycetaceae</taxon>
        <taxon>Phycomyces</taxon>
    </lineage>
</organism>
<evidence type="ECO:0000256" key="3">
    <source>
        <dbReference type="ARBA" id="ARBA00022884"/>
    </source>
</evidence>
<dbReference type="PANTHER" id="PTHR11960">
    <property type="entry name" value="EUKARYOTIC TRANSLATION INITIATION FACTOR 4E RELATED"/>
    <property type="match status" value="1"/>
</dbReference>
<gene>
    <name evidence="6" type="ORF">J3Q64DRAFT_1775771</name>
</gene>
<name>A0ABR3AJX0_PHYBL</name>
<evidence type="ECO:0000313" key="6">
    <source>
        <dbReference type="EMBL" id="KAL0075278.1"/>
    </source>
</evidence>
<evidence type="ECO:0000256" key="5">
    <source>
        <dbReference type="RuleBase" id="RU004374"/>
    </source>
</evidence>
<dbReference type="Gene3D" id="3.30.760.10">
    <property type="entry name" value="RNA Cap, Translation Initiation Factor Eif4e"/>
    <property type="match status" value="1"/>
</dbReference>
<keyword evidence="4 5" id="KW-0648">Protein biosynthesis</keyword>
<comment type="similarity">
    <text evidence="5">Belongs to the eukaryotic initiation factor 4E family.</text>
</comment>
<evidence type="ECO:0000256" key="2">
    <source>
        <dbReference type="ARBA" id="ARBA00022845"/>
    </source>
</evidence>
<keyword evidence="3 5" id="KW-0694">RNA-binding</keyword>
<dbReference type="PANTHER" id="PTHR11960:SF66">
    <property type="entry name" value="EUKARYOTIC TRANSLATION INITIATION FACTOR 4E TYPE 3"/>
    <property type="match status" value="1"/>
</dbReference>
<evidence type="ECO:0000256" key="4">
    <source>
        <dbReference type="ARBA" id="ARBA00022917"/>
    </source>
</evidence>
<proteinExistence type="inferred from homology"/>
<evidence type="ECO:0000313" key="7">
    <source>
        <dbReference type="Proteomes" id="UP001448207"/>
    </source>
</evidence>
<dbReference type="EMBL" id="JBCLYO010000037">
    <property type="protein sequence ID" value="KAL0075278.1"/>
    <property type="molecule type" value="Genomic_DNA"/>
</dbReference>
<sequence>MTDSKSNDSVHLANQQPLNHAAAKVLRPGVKTNMALSPAVSAFQFKSAAMGSSTPSFHHQPSSLSPTIRSLELGARSISSEGGLVSSSVVQDTQDLRRSLSNGGLQSPGPEIISPSSPVIKDGYVYKDEIVILDQQKKEELLNVGEITLQTEWTFWYDRYVPNLPPTEYEANLQVISTVGSVQKFWSVYNNIDGPEKLGFRSNLHFMRKGIKPIWEDPRNEYGGSFNFKIPKAQSPLAWRDLLVLLIGERVEGCIDDTVCGVSVSSRQQCDSYQIWTANGHNSAQDVEVQNQLASLMKPAEIQSFYFKIHKNHAAFQKPREVASKSWKTDASSPLGKSASLRPTEMRRKITEENIEKVVADIERLGLKHKEKSKMGYFNTNSSSSAIFNKDIK</sequence>
<dbReference type="Pfam" id="PF01652">
    <property type="entry name" value="IF4E"/>
    <property type="match status" value="1"/>
</dbReference>
<protein>
    <submittedName>
        <fullName evidence="6">Translation initiation factor eIF 4e-like domain-containing protein</fullName>
    </submittedName>
</protein>
<accession>A0ABR3AJX0</accession>
<evidence type="ECO:0000256" key="1">
    <source>
        <dbReference type="ARBA" id="ARBA00022540"/>
    </source>
</evidence>
<keyword evidence="2" id="KW-0810">Translation regulation</keyword>
<reference evidence="6 7" key="1">
    <citation type="submission" date="2024-04" db="EMBL/GenBank/DDBJ databases">
        <title>Symmetric and asymmetric DNA N6-adenine methylation regulates different biological responses in Mucorales.</title>
        <authorList>
            <consortium name="Lawrence Berkeley National Laboratory"/>
            <person name="Lax C."/>
            <person name="Mondo S.J."/>
            <person name="Osorio-Concepcion M."/>
            <person name="Muszewska A."/>
            <person name="Corrochano-Luque M."/>
            <person name="Gutierrez G."/>
            <person name="Riley R."/>
            <person name="Lipzen A."/>
            <person name="Guo J."/>
            <person name="Hundley H."/>
            <person name="Amirebrahimi M."/>
            <person name="Ng V."/>
            <person name="Lorenzo-Gutierrez D."/>
            <person name="Binder U."/>
            <person name="Yang J."/>
            <person name="Song Y."/>
            <person name="Canovas D."/>
            <person name="Navarro E."/>
            <person name="Freitag M."/>
            <person name="Gabaldon T."/>
            <person name="Grigoriev I.V."/>
            <person name="Corrochano L.M."/>
            <person name="Nicolas F.E."/>
            <person name="Garre V."/>
        </authorList>
    </citation>
    <scope>NUCLEOTIDE SEQUENCE [LARGE SCALE GENOMIC DNA]</scope>
    <source>
        <strain evidence="6 7">L51</strain>
    </source>
</reference>
<keyword evidence="1 5" id="KW-0396">Initiation factor</keyword>
<comment type="caution">
    <text evidence="6">The sequence shown here is derived from an EMBL/GenBank/DDBJ whole genome shotgun (WGS) entry which is preliminary data.</text>
</comment>
<dbReference type="InterPro" id="IPR023398">
    <property type="entry name" value="TIF_eIF4e-like"/>
</dbReference>
<dbReference type="SUPFAM" id="SSF55418">
    <property type="entry name" value="eIF4e-like"/>
    <property type="match status" value="1"/>
</dbReference>
<keyword evidence="7" id="KW-1185">Reference proteome</keyword>
<dbReference type="InterPro" id="IPR001040">
    <property type="entry name" value="TIF_eIF_4E"/>
</dbReference>